<reference evidence="2 3" key="1">
    <citation type="submission" date="2017-09" db="EMBL/GenBank/DDBJ databases">
        <title>Genomics of the genus Arcobacter.</title>
        <authorList>
            <person name="Perez-Cataluna A."/>
            <person name="Figueras M.J."/>
            <person name="Salas-Masso N."/>
        </authorList>
    </citation>
    <scope>NUCLEOTIDE SEQUENCE [LARGE SCALE GENOMIC DNA]</scope>
    <source>
        <strain evidence="2 3">CECT 7386</strain>
    </source>
</reference>
<dbReference type="InterPro" id="IPR011460">
    <property type="entry name" value="Lcl_C"/>
</dbReference>
<gene>
    <name evidence="2" type="ORF">CP985_08060</name>
</gene>
<proteinExistence type="predicted"/>
<organism evidence="2 3">
    <name type="scientific">Malaciobacter mytili LMG 24559</name>
    <dbReference type="NCBI Taxonomy" id="1032238"/>
    <lineage>
        <taxon>Bacteria</taxon>
        <taxon>Pseudomonadati</taxon>
        <taxon>Campylobacterota</taxon>
        <taxon>Epsilonproteobacteria</taxon>
        <taxon>Campylobacterales</taxon>
        <taxon>Arcobacteraceae</taxon>
        <taxon>Malaciobacter</taxon>
    </lineage>
</organism>
<name>A0AAX2AIX7_9BACT</name>
<evidence type="ECO:0000259" key="1">
    <source>
        <dbReference type="Pfam" id="PF07603"/>
    </source>
</evidence>
<evidence type="ECO:0000313" key="3">
    <source>
        <dbReference type="Proteomes" id="UP000290092"/>
    </source>
</evidence>
<evidence type="ECO:0000313" key="2">
    <source>
        <dbReference type="EMBL" id="RXK15476.1"/>
    </source>
</evidence>
<dbReference type="RefSeq" id="WP_114840763.1">
    <property type="nucleotide sequence ID" value="NZ_CP031219.1"/>
</dbReference>
<sequence length="142" mass="17305">MKLLFCLLITTFLYANNFQRESNLNVVIDKTNKLMWQDSISVIKIKRTHKEAPTYCEELSHAGYADWRLPTIEEFKLIVDKKNEINSINRKFRYNVPDGYWAKKAHWRTFWYYADYMHFLSGTAYFDSRHKRKYIRCIRDMK</sequence>
<accession>A0AAX2AIX7</accession>
<dbReference type="AlphaFoldDB" id="A0AAX2AIX7"/>
<dbReference type="Pfam" id="PF07603">
    <property type="entry name" value="Lcl_C"/>
    <property type="match status" value="1"/>
</dbReference>
<comment type="caution">
    <text evidence="2">The sequence shown here is derived from an EMBL/GenBank/DDBJ whole genome shotgun (WGS) entry which is preliminary data.</text>
</comment>
<dbReference type="EMBL" id="NXID01000027">
    <property type="protein sequence ID" value="RXK15476.1"/>
    <property type="molecule type" value="Genomic_DNA"/>
</dbReference>
<keyword evidence="3" id="KW-1185">Reference proteome</keyword>
<feature type="domain" description="Lcl C-terminal" evidence="1">
    <location>
        <begin position="26"/>
        <end position="139"/>
    </location>
</feature>
<dbReference type="KEGG" id="amyt:AMYT_0252"/>
<protein>
    <recommendedName>
        <fullName evidence="1">Lcl C-terminal domain-containing protein</fullName>
    </recommendedName>
</protein>
<dbReference type="Proteomes" id="UP000290092">
    <property type="component" value="Unassembled WGS sequence"/>
</dbReference>